<dbReference type="EMBL" id="SNTY01000036">
    <property type="protein sequence ID" value="TEU25595.1"/>
    <property type="molecule type" value="Genomic_DNA"/>
</dbReference>
<dbReference type="PROSITE" id="PS00781">
    <property type="entry name" value="PEPCASE_1"/>
    <property type="match status" value="1"/>
</dbReference>
<dbReference type="Gene3D" id="1.20.1440.90">
    <property type="entry name" value="Phosphoenolpyruvate/pyruvate domain"/>
    <property type="match status" value="1"/>
</dbReference>
<keyword evidence="6 10" id="KW-0460">Magnesium</keyword>
<dbReference type="GO" id="GO:0008964">
    <property type="term" value="F:phosphoenolpyruvate carboxylase activity"/>
    <property type="evidence" value="ECO:0007669"/>
    <property type="project" value="UniProtKB-UniRule"/>
</dbReference>
<dbReference type="PANTHER" id="PTHR30523:SF6">
    <property type="entry name" value="PHOSPHOENOLPYRUVATE CARBOXYLASE"/>
    <property type="match status" value="1"/>
</dbReference>
<evidence type="ECO:0000256" key="7">
    <source>
        <dbReference type="ARBA" id="ARBA00023239"/>
    </source>
</evidence>
<feature type="active site" evidence="10 11">
    <location>
        <position position="166"/>
    </location>
</feature>
<organism evidence="13 14">
    <name type="scientific">Alkanindiges illinoisensis</name>
    <dbReference type="NCBI Taxonomy" id="197183"/>
    <lineage>
        <taxon>Bacteria</taxon>
        <taxon>Pseudomonadati</taxon>
        <taxon>Pseudomonadota</taxon>
        <taxon>Gammaproteobacteria</taxon>
        <taxon>Moraxellales</taxon>
        <taxon>Moraxellaceae</taxon>
        <taxon>Alkanindiges</taxon>
    </lineage>
</organism>
<dbReference type="GO" id="GO:0006099">
    <property type="term" value="P:tricarboxylic acid cycle"/>
    <property type="evidence" value="ECO:0007669"/>
    <property type="project" value="InterPro"/>
</dbReference>
<dbReference type="PROSITE" id="PS00393">
    <property type="entry name" value="PEPCASE_2"/>
    <property type="match status" value="1"/>
</dbReference>
<dbReference type="GO" id="GO:0006107">
    <property type="term" value="P:oxaloacetate metabolic process"/>
    <property type="evidence" value="ECO:0007669"/>
    <property type="project" value="UniProtKB-UniRule"/>
</dbReference>
<keyword evidence="14" id="KW-1185">Reference proteome</keyword>
<evidence type="ECO:0000256" key="3">
    <source>
        <dbReference type="ARBA" id="ARBA00008346"/>
    </source>
</evidence>
<comment type="function">
    <text evidence="2 10">Forms oxaloacetate, a four-carbon dicarboxylic acid source for the tricarboxylic acid cycle.</text>
</comment>
<feature type="active site" evidence="10 12">
    <location>
        <position position="613"/>
    </location>
</feature>
<evidence type="ECO:0000313" key="13">
    <source>
        <dbReference type="EMBL" id="TEU25595.1"/>
    </source>
</evidence>
<reference evidence="13 14" key="1">
    <citation type="submission" date="2019-03" db="EMBL/GenBank/DDBJ databases">
        <title>Alkanindiges illinoisensis: a potential pathogenic isolated from ascites of a gastric cancer patient with abdominal metastasis.</title>
        <authorList>
            <person name="Hu X."/>
            <person name="Yang B."/>
            <person name="Yan X."/>
            <person name="Lin L."/>
            <person name="Zhao H."/>
            <person name="Zhou F."/>
            <person name="Su B."/>
            <person name="Chen J."/>
            <person name="Rui Y."/>
            <person name="Wang Q."/>
            <person name="Zheng L."/>
        </authorList>
    </citation>
    <scope>NUCLEOTIDE SEQUENCE [LARGE SCALE GENOMIC DNA]</scope>
    <source>
        <strain evidence="13 14">NFYY 23406</strain>
    </source>
</reference>
<dbReference type="NCBIfam" id="NF000584">
    <property type="entry name" value="PRK00009.1"/>
    <property type="match status" value="1"/>
</dbReference>
<evidence type="ECO:0000256" key="6">
    <source>
        <dbReference type="ARBA" id="ARBA00022842"/>
    </source>
</evidence>
<dbReference type="HAMAP" id="MF_00595">
    <property type="entry name" value="PEPcase_type1"/>
    <property type="match status" value="1"/>
</dbReference>
<dbReference type="EC" id="4.1.1.31" evidence="4 10"/>
<dbReference type="GO" id="GO:0015977">
    <property type="term" value="P:carbon fixation"/>
    <property type="evidence" value="ECO:0007669"/>
    <property type="project" value="UniProtKB-UniRule"/>
</dbReference>
<dbReference type="SUPFAM" id="SSF51621">
    <property type="entry name" value="Phosphoenolpyruvate/pyruvate domain"/>
    <property type="match status" value="1"/>
</dbReference>
<keyword evidence="7 10" id="KW-0456">Lyase</keyword>
<dbReference type="GO" id="GO:0005829">
    <property type="term" value="C:cytosol"/>
    <property type="evidence" value="ECO:0007669"/>
    <property type="project" value="TreeGrafter"/>
</dbReference>
<evidence type="ECO:0000256" key="9">
    <source>
        <dbReference type="ARBA" id="ARBA00048995"/>
    </source>
</evidence>
<evidence type="ECO:0000256" key="8">
    <source>
        <dbReference type="ARBA" id="ARBA00023300"/>
    </source>
</evidence>
<dbReference type="Proteomes" id="UP000297834">
    <property type="component" value="Unassembled WGS sequence"/>
</dbReference>
<keyword evidence="8 10" id="KW-0120">Carbon dioxide fixation</keyword>
<comment type="cofactor">
    <cofactor evidence="1 10">
        <name>Mg(2+)</name>
        <dbReference type="ChEBI" id="CHEBI:18420"/>
    </cofactor>
</comment>
<dbReference type="STRING" id="1120977.GCA_000619845_02167"/>
<accession>A0A4Y7XB80</accession>
<evidence type="ECO:0000313" key="14">
    <source>
        <dbReference type="Proteomes" id="UP000297834"/>
    </source>
</evidence>
<evidence type="ECO:0000256" key="12">
    <source>
        <dbReference type="PROSITE-ProRule" id="PRU10112"/>
    </source>
</evidence>
<protein>
    <recommendedName>
        <fullName evidence="5 10">Phosphoenolpyruvate carboxylase</fullName>
        <shortName evidence="10">PEPC</shortName>
        <shortName evidence="10">PEPCase</shortName>
        <ecNumber evidence="4 10">4.1.1.31</ecNumber>
    </recommendedName>
</protein>
<evidence type="ECO:0000256" key="4">
    <source>
        <dbReference type="ARBA" id="ARBA00012305"/>
    </source>
</evidence>
<dbReference type="PANTHER" id="PTHR30523">
    <property type="entry name" value="PHOSPHOENOLPYRUVATE CARBOXYLASE"/>
    <property type="match status" value="1"/>
</dbReference>
<dbReference type="InterPro" id="IPR018129">
    <property type="entry name" value="PEP_COase_Lys_AS"/>
</dbReference>
<sequence length="945" mass="107321">MFNANDPADCHACQISADSQSGEQTDPHAPLRDDVRLLGNLLGDTLKQQVGQALFEKVEQIRHLAKQTRDGDEQAKNQLDAVLSNLTEQELLPVARAFTQFLNFANIAEQYHRVRRRRDWQSRKDTPPQAGSLQELIPRLLAANCTPDQLWQTVLELDIELVLTAHPTEISRRTLIQKYDEIAECLQILDQQQLTVQEKQAVLDRLKRQIIAAWHTDEIRSHKPTPVDEAKWGFTAIEQTLWFSIPQFMRELDAVVLQHTGRHLPLTHAPVRFASWMGGDRDGNPNVTHQVTQEVLLLARWQAADLYWRDVDALRWDLSMEDCNAALREVVGERSREPYRDILRTVRTRLEHTRNWLHAQIRGAEQRVDQGTNRSFSDLSSNSSAIGSAAIASSAVYHNTDELMQPLLLCYQSLVDCNMQDVANGELLDLIRRVACFGIELLKLDVRQESGRHREALNAITEYLKLGSYLEWDEARRQQFLLQELNNPRPLLPHDLHVHQSHSGWSDNVQEVLATFDMLARQPHHSLGAYVISMAEYPSDVLAVMLLQKEAEMPRPLRVVPLFETLKDLNNAASSLQQLLEIDWYKQAITVSDGQGRQEAKQEIMIGYSDSAKDAGFLAANWAQYRAQEQLTQVAEQHGIQLTLFHGRGGSISRGGAPTYQALLSQPPGSVKGKIRVTEQGEMIRFKFGMQGIALRNLELYASATLEATLLPPPAPKPEWRALMDSMTKVAVGTYRQTVRENPVFIQYLRTVTPELELQMLPLGSRPARRKVSGGIESLRAIPWVFAWTQVRLMLPAWLGTGRALRTALTEGQRTTIDDMMQHWPYFQTLLDMLEMVLAKADPAIAAYYESRLTHDAQLIDLGKELRRRLDSATQTLLEVINQPALLQHESMLKRSINVRTPYILPLHLLQAELMQRRREHDDSTYDHALMVTIAGIAAGLRNTG</sequence>
<comment type="similarity">
    <text evidence="3 10">Belongs to the PEPCase type 1 family.</text>
</comment>
<proteinExistence type="inferred from homology"/>
<dbReference type="InterPro" id="IPR015813">
    <property type="entry name" value="Pyrv/PenolPyrv_kinase-like_dom"/>
</dbReference>
<comment type="catalytic activity">
    <reaction evidence="9 10">
        <text>oxaloacetate + phosphate = phosphoenolpyruvate + hydrogencarbonate</text>
        <dbReference type="Rhea" id="RHEA:28370"/>
        <dbReference type="ChEBI" id="CHEBI:16452"/>
        <dbReference type="ChEBI" id="CHEBI:17544"/>
        <dbReference type="ChEBI" id="CHEBI:43474"/>
        <dbReference type="ChEBI" id="CHEBI:58702"/>
        <dbReference type="EC" id="4.1.1.31"/>
    </reaction>
</comment>
<comment type="caution">
    <text evidence="13">The sequence shown here is derived from an EMBL/GenBank/DDBJ whole genome shotgun (WGS) entry which is preliminary data.</text>
</comment>
<dbReference type="Pfam" id="PF00311">
    <property type="entry name" value="PEPcase"/>
    <property type="match status" value="1"/>
</dbReference>
<dbReference type="GO" id="GO:0000287">
    <property type="term" value="F:magnesium ion binding"/>
    <property type="evidence" value="ECO:0007669"/>
    <property type="project" value="UniProtKB-UniRule"/>
</dbReference>
<dbReference type="InterPro" id="IPR022805">
    <property type="entry name" value="PEP_COase_bac/pln-type"/>
</dbReference>
<evidence type="ECO:0000256" key="1">
    <source>
        <dbReference type="ARBA" id="ARBA00001946"/>
    </source>
</evidence>
<evidence type="ECO:0000256" key="10">
    <source>
        <dbReference type="HAMAP-Rule" id="MF_00595"/>
    </source>
</evidence>
<evidence type="ECO:0000256" key="11">
    <source>
        <dbReference type="PROSITE-ProRule" id="PRU10111"/>
    </source>
</evidence>
<dbReference type="InterPro" id="IPR021135">
    <property type="entry name" value="PEP_COase"/>
</dbReference>
<name>A0A4Y7XB80_9GAMM</name>
<evidence type="ECO:0000256" key="5">
    <source>
        <dbReference type="ARBA" id="ARBA00022419"/>
    </source>
</evidence>
<dbReference type="InterPro" id="IPR033129">
    <property type="entry name" value="PEPCASE_His_AS"/>
</dbReference>
<dbReference type="AlphaFoldDB" id="A0A4Y7XB80"/>
<dbReference type="OrthoDB" id="9768133at2"/>
<dbReference type="PRINTS" id="PR00150">
    <property type="entry name" value="PEPCARBXLASE"/>
</dbReference>
<evidence type="ECO:0000256" key="2">
    <source>
        <dbReference type="ARBA" id="ARBA00003670"/>
    </source>
</evidence>
<gene>
    <name evidence="10" type="primary">ppc</name>
    <name evidence="13" type="ORF">E2B99_09535</name>
</gene>
<dbReference type="RefSeq" id="WP_134244745.1">
    <property type="nucleotide sequence ID" value="NZ_SNTY01000036.1"/>
</dbReference>
<comment type="subunit">
    <text evidence="10">Homotetramer.</text>
</comment>
<keyword evidence="13" id="KW-0670">Pyruvate</keyword>